<dbReference type="VEuPathDB" id="FungiDB:VP01_13759g1"/>
<dbReference type="AlphaFoldDB" id="A0A0L6VLR4"/>
<protein>
    <submittedName>
        <fullName evidence="1">Uncharacterized protein</fullName>
    </submittedName>
</protein>
<comment type="caution">
    <text evidence="1">The sequence shown here is derived from an EMBL/GenBank/DDBJ whole genome shotgun (WGS) entry which is preliminary data.</text>
</comment>
<sequence>MKKEALINKLGFQATQRVIRRTNSQRKPHPCPSSPQTWCNGTIGKWLELADEEDEDENHVHLAQLLIGRLIYKASSGCQSKLRRAPGVHYHTPIHYSHQMFSSSTTNAPSFTRKI</sequence>
<dbReference type="EMBL" id="LAVV01004175">
    <property type="protein sequence ID" value="KNZ61644.1"/>
    <property type="molecule type" value="Genomic_DNA"/>
</dbReference>
<proteinExistence type="predicted"/>
<evidence type="ECO:0000313" key="2">
    <source>
        <dbReference type="Proteomes" id="UP000037035"/>
    </source>
</evidence>
<accession>A0A0L6VLR4</accession>
<name>A0A0L6VLR4_9BASI</name>
<evidence type="ECO:0000313" key="1">
    <source>
        <dbReference type="EMBL" id="KNZ61644.1"/>
    </source>
</evidence>
<gene>
    <name evidence="1" type="ORF">VP01_13759g1</name>
</gene>
<keyword evidence="2" id="KW-1185">Reference proteome</keyword>
<dbReference type="Proteomes" id="UP000037035">
    <property type="component" value="Unassembled WGS sequence"/>
</dbReference>
<organism evidence="1 2">
    <name type="scientific">Puccinia sorghi</name>
    <dbReference type="NCBI Taxonomy" id="27349"/>
    <lineage>
        <taxon>Eukaryota</taxon>
        <taxon>Fungi</taxon>
        <taxon>Dikarya</taxon>
        <taxon>Basidiomycota</taxon>
        <taxon>Pucciniomycotina</taxon>
        <taxon>Pucciniomycetes</taxon>
        <taxon>Pucciniales</taxon>
        <taxon>Pucciniaceae</taxon>
        <taxon>Puccinia</taxon>
    </lineage>
</organism>
<reference evidence="1 2" key="1">
    <citation type="submission" date="2015-08" db="EMBL/GenBank/DDBJ databases">
        <title>Next Generation Sequencing and Analysis of the Genome of Puccinia sorghi L Schw, the Causal Agent of Maize Common Rust.</title>
        <authorList>
            <person name="Rochi L."/>
            <person name="Burguener G."/>
            <person name="Darino M."/>
            <person name="Turjanski A."/>
            <person name="Kreff E."/>
            <person name="Dieguez M.J."/>
            <person name="Sacco F."/>
        </authorList>
    </citation>
    <scope>NUCLEOTIDE SEQUENCE [LARGE SCALE GENOMIC DNA]</scope>
    <source>
        <strain evidence="1 2">RO10H11247</strain>
    </source>
</reference>